<evidence type="ECO:0000256" key="3">
    <source>
        <dbReference type="ARBA" id="ARBA00022525"/>
    </source>
</evidence>
<dbReference type="AlphaFoldDB" id="A0AAV9F002"/>
<dbReference type="InterPro" id="IPR052437">
    <property type="entry name" value="Pectin_Meth_Modulator"/>
</dbReference>
<feature type="domain" description="DUF642" evidence="6">
    <location>
        <begin position="181"/>
        <end position="285"/>
    </location>
</feature>
<dbReference type="InterPro" id="IPR006946">
    <property type="entry name" value="DGR2-like_dom"/>
</dbReference>
<protein>
    <recommendedName>
        <fullName evidence="6">DUF642 domain-containing protein</fullName>
    </recommendedName>
</protein>
<keyword evidence="4" id="KW-0732">Signal</keyword>
<reference evidence="7" key="2">
    <citation type="submission" date="2023-06" db="EMBL/GenBank/DDBJ databases">
        <authorList>
            <person name="Ma L."/>
            <person name="Liu K.-W."/>
            <person name="Li Z."/>
            <person name="Hsiao Y.-Y."/>
            <person name="Qi Y."/>
            <person name="Fu T."/>
            <person name="Tang G."/>
            <person name="Zhang D."/>
            <person name="Sun W.-H."/>
            <person name="Liu D.-K."/>
            <person name="Li Y."/>
            <person name="Chen G.-Z."/>
            <person name="Liu X.-D."/>
            <person name="Liao X.-Y."/>
            <person name="Jiang Y.-T."/>
            <person name="Yu X."/>
            <person name="Hao Y."/>
            <person name="Huang J."/>
            <person name="Zhao X.-W."/>
            <person name="Ke S."/>
            <person name="Chen Y.-Y."/>
            <person name="Wu W.-L."/>
            <person name="Hsu J.-L."/>
            <person name="Lin Y.-F."/>
            <person name="Huang M.-D."/>
            <person name="Li C.-Y."/>
            <person name="Huang L."/>
            <person name="Wang Z.-W."/>
            <person name="Zhao X."/>
            <person name="Zhong W.-Y."/>
            <person name="Peng D.-H."/>
            <person name="Ahmad S."/>
            <person name="Lan S."/>
            <person name="Zhang J.-S."/>
            <person name="Tsai W.-C."/>
            <person name="Van De Peer Y."/>
            <person name="Liu Z.-J."/>
        </authorList>
    </citation>
    <scope>NUCLEOTIDE SEQUENCE</scope>
    <source>
        <strain evidence="7">CP</strain>
        <tissue evidence="7">Leaves</tissue>
    </source>
</reference>
<evidence type="ECO:0000313" key="8">
    <source>
        <dbReference type="Proteomes" id="UP001180020"/>
    </source>
</evidence>
<name>A0AAV9F002_ACOCL</name>
<dbReference type="Pfam" id="PF04862">
    <property type="entry name" value="DUF642"/>
    <property type="match status" value="2"/>
</dbReference>
<evidence type="ECO:0000256" key="2">
    <source>
        <dbReference type="ARBA" id="ARBA00004613"/>
    </source>
</evidence>
<evidence type="ECO:0000313" key="7">
    <source>
        <dbReference type="EMBL" id="KAK1318270.1"/>
    </source>
</evidence>
<evidence type="ECO:0000256" key="1">
    <source>
        <dbReference type="ARBA" id="ARBA00004196"/>
    </source>
</evidence>
<evidence type="ECO:0000259" key="6">
    <source>
        <dbReference type="Pfam" id="PF04862"/>
    </source>
</evidence>
<keyword evidence="5" id="KW-0325">Glycoprotein</keyword>
<sequence>MPPHVISINNFSSRPAQEPKLRIPTIKSPSQHNHHHPLSTNTTIPGWSFTGTVHYVTAGPNLSLPNGGGHAIQLGRGGKINQTFKSSSAYADDNENCSAVAGVNVSGLGYSSVFTIEGRYGRERWESHAFYMLGLIERGLPVDVEIESVAMEGDPDVLCGPVVDTFVLKEVDVPKGYNDNILTNGGFETGPAFIQNSSEGVLLDQDKYDRYSVLQLWSVIGTVKYIDSKHYMVPKGNAAVELVSGPYSGIAIDLGLMTSPAYKLSFAMGDANDTCAGEFVVGVQAGLGEGIMNCIMKILNVRKFHYHEILHCCKRVRNDQEINE</sequence>
<dbReference type="PANTHER" id="PTHR31265">
    <property type="entry name" value="OS02G0527500 PROTEIN-RELATED"/>
    <property type="match status" value="1"/>
</dbReference>
<comment type="caution">
    <text evidence="7">The sequence shown here is derived from an EMBL/GenBank/DDBJ whole genome shotgun (WGS) entry which is preliminary data.</text>
</comment>
<organism evidence="7 8">
    <name type="scientific">Acorus calamus</name>
    <name type="common">Sweet flag</name>
    <dbReference type="NCBI Taxonomy" id="4465"/>
    <lineage>
        <taxon>Eukaryota</taxon>
        <taxon>Viridiplantae</taxon>
        <taxon>Streptophyta</taxon>
        <taxon>Embryophyta</taxon>
        <taxon>Tracheophyta</taxon>
        <taxon>Spermatophyta</taxon>
        <taxon>Magnoliopsida</taxon>
        <taxon>Liliopsida</taxon>
        <taxon>Acoraceae</taxon>
        <taxon>Acorus</taxon>
    </lineage>
</organism>
<comment type="subcellular location">
    <subcellularLocation>
        <location evidence="1">Cell envelope</location>
    </subcellularLocation>
    <subcellularLocation>
        <location evidence="2">Secreted</location>
    </subcellularLocation>
</comment>
<proteinExistence type="predicted"/>
<dbReference type="Proteomes" id="UP001180020">
    <property type="component" value="Unassembled WGS sequence"/>
</dbReference>
<keyword evidence="8" id="KW-1185">Reference proteome</keyword>
<accession>A0AAV9F002</accession>
<dbReference type="PANTHER" id="PTHR31265:SF28">
    <property type="entry name" value="EMB|CAB87702.1"/>
    <property type="match status" value="1"/>
</dbReference>
<dbReference type="GO" id="GO:0005576">
    <property type="term" value="C:extracellular region"/>
    <property type="evidence" value="ECO:0007669"/>
    <property type="project" value="UniProtKB-SubCell"/>
</dbReference>
<gene>
    <name evidence="7" type="ORF">QJS10_CPB04g00268</name>
</gene>
<reference evidence="7" key="1">
    <citation type="journal article" date="2023" name="Nat. Commun.">
        <title>Diploid and tetraploid genomes of Acorus and the evolution of monocots.</title>
        <authorList>
            <person name="Ma L."/>
            <person name="Liu K.W."/>
            <person name="Li Z."/>
            <person name="Hsiao Y.Y."/>
            <person name="Qi Y."/>
            <person name="Fu T."/>
            <person name="Tang G.D."/>
            <person name="Zhang D."/>
            <person name="Sun W.H."/>
            <person name="Liu D.K."/>
            <person name="Li Y."/>
            <person name="Chen G.Z."/>
            <person name="Liu X.D."/>
            <person name="Liao X.Y."/>
            <person name="Jiang Y.T."/>
            <person name="Yu X."/>
            <person name="Hao Y."/>
            <person name="Huang J."/>
            <person name="Zhao X.W."/>
            <person name="Ke S."/>
            <person name="Chen Y.Y."/>
            <person name="Wu W.L."/>
            <person name="Hsu J.L."/>
            <person name="Lin Y.F."/>
            <person name="Huang M.D."/>
            <person name="Li C.Y."/>
            <person name="Huang L."/>
            <person name="Wang Z.W."/>
            <person name="Zhao X."/>
            <person name="Zhong W.Y."/>
            <person name="Peng D.H."/>
            <person name="Ahmad S."/>
            <person name="Lan S."/>
            <person name="Zhang J.S."/>
            <person name="Tsai W.C."/>
            <person name="Van de Peer Y."/>
            <person name="Liu Z.J."/>
        </authorList>
    </citation>
    <scope>NUCLEOTIDE SEQUENCE</scope>
    <source>
        <strain evidence="7">CP</strain>
    </source>
</reference>
<evidence type="ECO:0000256" key="4">
    <source>
        <dbReference type="ARBA" id="ARBA00022729"/>
    </source>
</evidence>
<feature type="domain" description="DUF642" evidence="6">
    <location>
        <begin position="34"/>
        <end position="169"/>
    </location>
</feature>
<keyword evidence="3" id="KW-0964">Secreted</keyword>
<dbReference type="EMBL" id="JAUJYO010000004">
    <property type="protein sequence ID" value="KAK1318270.1"/>
    <property type="molecule type" value="Genomic_DNA"/>
</dbReference>
<evidence type="ECO:0000256" key="5">
    <source>
        <dbReference type="ARBA" id="ARBA00023180"/>
    </source>
</evidence>